<protein>
    <submittedName>
        <fullName evidence="2">Uncharacterized protein</fullName>
    </submittedName>
</protein>
<evidence type="ECO:0000313" key="2">
    <source>
        <dbReference type="EMBL" id="KAL2062865.1"/>
    </source>
</evidence>
<proteinExistence type="predicted"/>
<dbReference type="Proteomes" id="UP001595075">
    <property type="component" value="Unassembled WGS sequence"/>
</dbReference>
<feature type="region of interest" description="Disordered" evidence="1">
    <location>
        <begin position="24"/>
        <end position="135"/>
    </location>
</feature>
<gene>
    <name evidence="2" type="ORF">VTL71DRAFT_5937</name>
</gene>
<dbReference type="EMBL" id="JAZHXI010000016">
    <property type="protein sequence ID" value="KAL2062865.1"/>
    <property type="molecule type" value="Genomic_DNA"/>
</dbReference>
<accession>A0ABR4BYW9</accession>
<evidence type="ECO:0000256" key="1">
    <source>
        <dbReference type="SAM" id="MobiDB-lite"/>
    </source>
</evidence>
<comment type="caution">
    <text evidence="2">The sequence shown here is derived from an EMBL/GenBank/DDBJ whole genome shotgun (WGS) entry which is preliminary data.</text>
</comment>
<feature type="compositionally biased region" description="Gly residues" evidence="1">
    <location>
        <begin position="99"/>
        <end position="117"/>
    </location>
</feature>
<feature type="compositionally biased region" description="Basic and acidic residues" evidence="1">
    <location>
        <begin position="24"/>
        <end position="58"/>
    </location>
</feature>
<organism evidence="2 3">
    <name type="scientific">Oculimacula yallundae</name>
    <dbReference type="NCBI Taxonomy" id="86028"/>
    <lineage>
        <taxon>Eukaryota</taxon>
        <taxon>Fungi</taxon>
        <taxon>Dikarya</taxon>
        <taxon>Ascomycota</taxon>
        <taxon>Pezizomycotina</taxon>
        <taxon>Leotiomycetes</taxon>
        <taxon>Helotiales</taxon>
        <taxon>Ploettnerulaceae</taxon>
        <taxon>Oculimacula</taxon>
    </lineage>
</organism>
<reference evidence="2 3" key="1">
    <citation type="journal article" date="2024" name="Commun. Biol.">
        <title>Comparative genomic analysis of thermophilic fungi reveals convergent evolutionary adaptations and gene losses.</title>
        <authorList>
            <person name="Steindorff A.S."/>
            <person name="Aguilar-Pontes M.V."/>
            <person name="Robinson A.J."/>
            <person name="Andreopoulos B."/>
            <person name="LaButti K."/>
            <person name="Kuo A."/>
            <person name="Mondo S."/>
            <person name="Riley R."/>
            <person name="Otillar R."/>
            <person name="Haridas S."/>
            <person name="Lipzen A."/>
            <person name="Grimwood J."/>
            <person name="Schmutz J."/>
            <person name="Clum A."/>
            <person name="Reid I.D."/>
            <person name="Moisan M.C."/>
            <person name="Butler G."/>
            <person name="Nguyen T.T.M."/>
            <person name="Dewar K."/>
            <person name="Conant G."/>
            <person name="Drula E."/>
            <person name="Henrissat B."/>
            <person name="Hansel C."/>
            <person name="Singer S."/>
            <person name="Hutchinson M.I."/>
            <person name="de Vries R.P."/>
            <person name="Natvig D.O."/>
            <person name="Powell A.J."/>
            <person name="Tsang A."/>
            <person name="Grigoriev I.V."/>
        </authorList>
    </citation>
    <scope>NUCLEOTIDE SEQUENCE [LARGE SCALE GENOMIC DNA]</scope>
    <source>
        <strain evidence="2 3">CBS 494.80</strain>
    </source>
</reference>
<evidence type="ECO:0000313" key="3">
    <source>
        <dbReference type="Proteomes" id="UP001595075"/>
    </source>
</evidence>
<name>A0ABR4BYW9_9HELO</name>
<keyword evidence="3" id="KW-1185">Reference proteome</keyword>
<sequence length="135" mass="15104">MSWNSVYEFHQMIRGDVHPETLRYKNEESKVTTVKEREKEKEPASRRKSRKEKEKKSIGSEAQQGGEMSKSTLKKTEKSTPAGDKTQGLFPRVDARVGEAGGILEGRGMGFYGGISQGTGKERDLEFGGEGWNTF</sequence>